<evidence type="ECO:0000313" key="2">
    <source>
        <dbReference type="Proteomes" id="UP000198569"/>
    </source>
</evidence>
<reference evidence="2" key="1">
    <citation type="submission" date="2016-10" db="EMBL/GenBank/DDBJ databases">
        <authorList>
            <person name="Varghese N."/>
            <person name="Submissions S."/>
        </authorList>
    </citation>
    <scope>NUCLEOTIDE SEQUENCE [LARGE SCALE GENOMIC DNA]</scope>
    <source>
        <strain evidence="2">DSM 15718</strain>
    </source>
</reference>
<gene>
    <name evidence="1" type="ORF">SAMN05444338_1274</name>
</gene>
<proteinExistence type="predicted"/>
<keyword evidence="2" id="KW-1185">Reference proteome</keyword>
<dbReference type="AlphaFoldDB" id="A0A1H3GRT8"/>
<organism evidence="1 2">
    <name type="scientific">Flavobacterium degerlachei</name>
    <dbReference type="NCBI Taxonomy" id="229203"/>
    <lineage>
        <taxon>Bacteria</taxon>
        <taxon>Pseudomonadati</taxon>
        <taxon>Bacteroidota</taxon>
        <taxon>Flavobacteriia</taxon>
        <taxon>Flavobacteriales</taxon>
        <taxon>Flavobacteriaceae</taxon>
        <taxon>Flavobacterium</taxon>
    </lineage>
</organism>
<protein>
    <submittedName>
        <fullName evidence="1">Uncharacterized protein</fullName>
    </submittedName>
</protein>
<evidence type="ECO:0000313" key="1">
    <source>
        <dbReference type="EMBL" id="SDY06056.1"/>
    </source>
</evidence>
<dbReference type="Proteomes" id="UP000198569">
    <property type="component" value="Unassembled WGS sequence"/>
</dbReference>
<sequence>MKNTRNLEELMRILGCHLKLKRNEPKPKRYFKRSGGF</sequence>
<dbReference type="STRING" id="229203.SAMN05444338_1274"/>
<name>A0A1H3GRT8_9FLAO</name>
<dbReference type="EMBL" id="FNMV01000027">
    <property type="protein sequence ID" value="SDY06056.1"/>
    <property type="molecule type" value="Genomic_DNA"/>
</dbReference>
<accession>A0A1H3GRT8</accession>